<evidence type="ECO:0008006" key="7">
    <source>
        <dbReference type="Google" id="ProtNLM"/>
    </source>
</evidence>
<evidence type="ECO:0000313" key="4">
    <source>
        <dbReference type="EMBL" id="SSW89980.1"/>
    </source>
</evidence>
<dbReference type="RefSeq" id="WP_114357105.1">
    <property type="nucleotide sequence ID" value="NZ_QRDT01000005.1"/>
</dbReference>
<evidence type="ECO:0000313" key="6">
    <source>
        <dbReference type="Proteomes" id="UP000256343"/>
    </source>
</evidence>
<dbReference type="Proteomes" id="UP000252631">
    <property type="component" value="Unassembled WGS sequence"/>
</dbReference>
<name>A0A336JJW3_9BRAD</name>
<dbReference type="EMBL" id="UFQQ01000005">
    <property type="protein sequence ID" value="SSW89980.1"/>
    <property type="molecule type" value="Genomic_DNA"/>
</dbReference>
<feature type="region of interest" description="Disordered" evidence="1">
    <location>
        <begin position="87"/>
        <end position="109"/>
    </location>
</feature>
<evidence type="ECO:0000256" key="1">
    <source>
        <dbReference type="SAM" id="MobiDB-lite"/>
    </source>
</evidence>
<dbReference type="EMBL" id="QRDT01000005">
    <property type="protein sequence ID" value="RED37955.1"/>
    <property type="molecule type" value="Genomic_DNA"/>
</dbReference>
<dbReference type="Proteomes" id="UP000256343">
    <property type="component" value="Unassembled WGS sequence"/>
</dbReference>
<feature type="signal peptide" evidence="2">
    <location>
        <begin position="1"/>
        <end position="34"/>
    </location>
</feature>
<protein>
    <recommendedName>
        <fullName evidence="7">Cysteine rich repeat protein</fullName>
    </recommendedName>
</protein>
<reference evidence="3 6" key="2">
    <citation type="submission" date="2018-07" db="EMBL/GenBank/DDBJ databases">
        <title>Genomic Encyclopedia of Archaeal and Bacterial Type Strains, Phase II (KMG-II): from individual species to whole genera.</title>
        <authorList>
            <person name="Goeker M."/>
        </authorList>
    </citation>
    <scope>NUCLEOTIDE SEQUENCE [LARGE SCALE GENOMIC DNA]</scope>
    <source>
        <strain evidence="3 6">JA575</strain>
    </source>
</reference>
<keyword evidence="2" id="KW-0732">Signal</keyword>
<proteinExistence type="predicted"/>
<reference evidence="4 5" key="1">
    <citation type="submission" date="2017-08" db="EMBL/GenBank/DDBJ databases">
        <authorList>
            <person name="de Groot N.N."/>
        </authorList>
    </citation>
    <scope>NUCLEOTIDE SEQUENCE [LARGE SCALE GENOMIC DNA]</scope>
    <source>
        <strain evidence="4 5">JA575</strain>
    </source>
</reference>
<evidence type="ECO:0000256" key="2">
    <source>
        <dbReference type="SAM" id="SignalP"/>
    </source>
</evidence>
<sequence>MISNRSVFRRRVGGRLVAMAIGFGASLAATGAFAYTAEQQQACSGDAMRLCGAFVPDVDRITVCMIRNKSQLTPGCRAHFGPTPVAMRSGKAVRSKVSKPRKLQQRARR</sequence>
<accession>A0A336JJW3</accession>
<keyword evidence="6" id="KW-1185">Reference proteome</keyword>
<organism evidence="4 5">
    <name type="scientific">Rhodopseudomonas pentothenatexigens</name>
    <dbReference type="NCBI Taxonomy" id="999699"/>
    <lineage>
        <taxon>Bacteria</taxon>
        <taxon>Pseudomonadati</taxon>
        <taxon>Pseudomonadota</taxon>
        <taxon>Alphaproteobacteria</taxon>
        <taxon>Hyphomicrobiales</taxon>
        <taxon>Nitrobacteraceae</taxon>
        <taxon>Rhodopseudomonas</taxon>
    </lineage>
</organism>
<dbReference type="OrthoDB" id="8245037at2"/>
<feature type="compositionally biased region" description="Basic residues" evidence="1">
    <location>
        <begin position="91"/>
        <end position="109"/>
    </location>
</feature>
<evidence type="ECO:0000313" key="5">
    <source>
        <dbReference type="Proteomes" id="UP000252631"/>
    </source>
</evidence>
<dbReference type="AlphaFoldDB" id="A0A336JJW3"/>
<evidence type="ECO:0000313" key="3">
    <source>
        <dbReference type="EMBL" id="RED37955.1"/>
    </source>
</evidence>
<gene>
    <name evidence="3" type="ORF">BJ125_10534</name>
    <name evidence="4" type="ORF">SAMN05892882_10534</name>
</gene>
<feature type="chain" id="PRO_5016427971" description="Cysteine rich repeat protein" evidence="2">
    <location>
        <begin position="35"/>
        <end position="109"/>
    </location>
</feature>